<feature type="domain" description="C2" evidence="3">
    <location>
        <begin position="87"/>
        <end position="140"/>
    </location>
</feature>
<evidence type="ECO:0000313" key="5">
    <source>
        <dbReference type="Proteomes" id="UP000037510"/>
    </source>
</evidence>
<reference evidence="4 5" key="1">
    <citation type="journal article" date="2015" name="Genome Biol. Evol.">
        <title>The genome of winter moth (Operophtera brumata) provides a genomic perspective on sexual dimorphism and phenology.</title>
        <authorList>
            <person name="Derks M.F."/>
            <person name="Smit S."/>
            <person name="Salis L."/>
            <person name="Schijlen E."/>
            <person name="Bossers A."/>
            <person name="Mateman C."/>
            <person name="Pijl A.S."/>
            <person name="de Ridder D."/>
            <person name="Groenen M.A."/>
            <person name="Visser M.E."/>
            <person name="Megens H.J."/>
        </authorList>
    </citation>
    <scope>NUCLEOTIDE SEQUENCE [LARGE SCALE GENOMIC DNA]</scope>
    <source>
        <strain evidence="4">WM2013NL</strain>
        <tissue evidence="4">Head and thorax</tissue>
    </source>
</reference>
<dbReference type="PANTHER" id="PTHR45911">
    <property type="entry name" value="C2 DOMAIN-CONTAINING PROTEIN"/>
    <property type="match status" value="1"/>
</dbReference>
<keyword evidence="4" id="KW-0812">Transmembrane</keyword>
<evidence type="ECO:0000313" key="4">
    <source>
        <dbReference type="EMBL" id="KOB57335.1"/>
    </source>
</evidence>
<dbReference type="STRING" id="104452.A0A0L7K3Z0"/>
<keyword evidence="1" id="KW-0479">Metal-binding</keyword>
<dbReference type="Gene3D" id="2.60.40.150">
    <property type="entry name" value="C2 domain"/>
    <property type="match status" value="1"/>
</dbReference>
<keyword evidence="4" id="KW-0472">Membrane</keyword>
<proteinExistence type="predicted"/>
<evidence type="ECO:0000256" key="2">
    <source>
        <dbReference type="ARBA" id="ARBA00022837"/>
    </source>
</evidence>
<dbReference type="GO" id="GO:0046928">
    <property type="term" value="P:regulation of neurotransmitter secretion"/>
    <property type="evidence" value="ECO:0007669"/>
    <property type="project" value="TreeGrafter"/>
</dbReference>
<sequence length="190" mass="21363">MSEQLAHLLAHLNKSSIIYENVLMLQSHFETLRARMRLLQQFEHGIALEAVESVARKSAATVSTGLPTFVWKNRKFDILKKSWKSIVNVVLIEAKDLPDGPTGNLYCKFKLGNEDHKSKQVSKSKPMWCERCLIDISRLDKEKTHDIWQELDCGFGSLHMLVTISGSASMVVDNVPTTTGAHIPPATDDF</sequence>
<dbReference type="Pfam" id="PF00168">
    <property type="entry name" value="C2"/>
    <property type="match status" value="1"/>
</dbReference>
<keyword evidence="5" id="KW-1185">Reference proteome</keyword>
<evidence type="ECO:0000259" key="3">
    <source>
        <dbReference type="Pfam" id="PF00168"/>
    </source>
</evidence>
<organism evidence="4 5">
    <name type="scientific">Operophtera brumata</name>
    <name type="common">Winter moth</name>
    <name type="synonym">Phalaena brumata</name>
    <dbReference type="NCBI Taxonomy" id="104452"/>
    <lineage>
        <taxon>Eukaryota</taxon>
        <taxon>Metazoa</taxon>
        <taxon>Ecdysozoa</taxon>
        <taxon>Arthropoda</taxon>
        <taxon>Hexapoda</taxon>
        <taxon>Insecta</taxon>
        <taxon>Pterygota</taxon>
        <taxon>Neoptera</taxon>
        <taxon>Endopterygota</taxon>
        <taxon>Lepidoptera</taxon>
        <taxon>Glossata</taxon>
        <taxon>Ditrysia</taxon>
        <taxon>Geometroidea</taxon>
        <taxon>Geometridae</taxon>
        <taxon>Larentiinae</taxon>
        <taxon>Operophtera</taxon>
    </lineage>
</organism>
<name>A0A0L7K3Z0_OPEBR</name>
<dbReference type="GO" id="GO:0005509">
    <property type="term" value="F:calcium ion binding"/>
    <property type="evidence" value="ECO:0007669"/>
    <property type="project" value="TreeGrafter"/>
</dbReference>
<dbReference type="Proteomes" id="UP000037510">
    <property type="component" value="Unassembled WGS sequence"/>
</dbReference>
<dbReference type="InterPro" id="IPR000008">
    <property type="entry name" value="C2_dom"/>
</dbReference>
<dbReference type="AlphaFoldDB" id="A0A0L7K3Z0"/>
<evidence type="ECO:0000256" key="1">
    <source>
        <dbReference type="ARBA" id="ARBA00022723"/>
    </source>
</evidence>
<comment type="caution">
    <text evidence="4">The sequence shown here is derived from an EMBL/GenBank/DDBJ whole genome shotgun (WGS) entry which is preliminary data.</text>
</comment>
<protein>
    <submittedName>
        <fullName evidence="4">Putative transmembrane 1 protein</fullName>
    </submittedName>
</protein>
<dbReference type="InterPro" id="IPR035892">
    <property type="entry name" value="C2_domain_sf"/>
</dbReference>
<accession>A0A0L7K3Z0</accession>
<dbReference type="PANTHER" id="PTHR45911:SF4">
    <property type="entry name" value="MULTIPLE C2 AND TRANSMEMBRANE DOMAIN-CONTAINING PROTEIN"/>
    <property type="match status" value="1"/>
</dbReference>
<dbReference type="GO" id="GO:0030672">
    <property type="term" value="C:synaptic vesicle membrane"/>
    <property type="evidence" value="ECO:0007669"/>
    <property type="project" value="TreeGrafter"/>
</dbReference>
<dbReference type="SUPFAM" id="SSF49562">
    <property type="entry name" value="C2 domain (Calcium/lipid-binding domain, CaLB)"/>
    <property type="match status" value="1"/>
</dbReference>
<keyword evidence="2" id="KW-0106">Calcium</keyword>
<gene>
    <name evidence="4" type="ORF">OBRU01_24362</name>
</gene>
<feature type="non-terminal residue" evidence="4">
    <location>
        <position position="190"/>
    </location>
</feature>
<dbReference type="EMBL" id="JTDY01011217">
    <property type="protein sequence ID" value="KOB57335.1"/>
    <property type="molecule type" value="Genomic_DNA"/>
</dbReference>